<evidence type="ECO:0000313" key="3">
    <source>
        <dbReference type="Proteomes" id="UP000092086"/>
    </source>
</evidence>
<sequence>MLDDGAREAFLDAATTIRNYATPGGQHRIDAMQNGRFARNVIERAEGFRDTRVIAQKRSGQPVTVEDPQIITAADSEPAVRSVCSDNRGMAAIVW</sequence>
<comment type="caution">
    <text evidence="2">The sequence shown here is derived from an EMBL/GenBank/DDBJ whole genome shotgun (WGS) entry which is preliminary data.</text>
</comment>
<organism evidence="2 3">
    <name type="scientific">Mycobacterium alsense</name>
    <dbReference type="NCBI Taxonomy" id="324058"/>
    <lineage>
        <taxon>Bacteria</taxon>
        <taxon>Bacillati</taxon>
        <taxon>Actinomycetota</taxon>
        <taxon>Actinomycetes</taxon>
        <taxon>Mycobacteriales</taxon>
        <taxon>Mycobacteriaceae</taxon>
        <taxon>Mycobacterium</taxon>
    </lineage>
</organism>
<reference evidence="2 3" key="1">
    <citation type="submission" date="2016-06" db="EMBL/GenBank/DDBJ databases">
        <authorList>
            <person name="Sutton G."/>
            <person name="Brinkac L."/>
            <person name="Sanka R."/>
            <person name="Adams M."/>
            <person name="Lau E."/>
            <person name="Sam S."/>
            <person name="Sreng N."/>
            <person name="Him V."/>
            <person name="Kerleguer A."/>
            <person name="Cheng S."/>
        </authorList>
    </citation>
    <scope>NUCLEOTIDE SEQUENCE [LARGE SCALE GENOMIC DNA]</scope>
    <source>
        <strain evidence="2 3">E2978</strain>
    </source>
</reference>
<dbReference type="AlphaFoldDB" id="A0ABD6NZT0"/>
<gene>
    <name evidence="2" type="ORF">A5672_01490</name>
</gene>
<proteinExistence type="predicted"/>
<dbReference type="Gene3D" id="1.10.8.60">
    <property type="match status" value="1"/>
</dbReference>
<dbReference type="Pfam" id="PF17866">
    <property type="entry name" value="AAA_lid_6"/>
    <property type="match status" value="1"/>
</dbReference>
<evidence type="ECO:0000259" key="1">
    <source>
        <dbReference type="Pfam" id="PF17866"/>
    </source>
</evidence>
<name>A0ABD6NZT0_9MYCO</name>
<feature type="domain" description="CbbX AAA lid" evidence="1">
    <location>
        <begin position="22"/>
        <end position="75"/>
    </location>
</feature>
<accession>A0ABD6NZT0</accession>
<protein>
    <recommendedName>
        <fullName evidence="1">CbbX AAA lid domain-containing protein</fullName>
    </recommendedName>
</protein>
<dbReference type="EMBL" id="LZIT01000235">
    <property type="protein sequence ID" value="OBG33460.1"/>
    <property type="molecule type" value="Genomic_DNA"/>
</dbReference>
<dbReference type="InterPro" id="IPR041627">
    <property type="entry name" value="AAA_lid_6"/>
</dbReference>
<dbReference type="Proteomes" id="UP000092086">
    <property type="component" value="Unassembled WGS sequence"/>
</dbReference>
<evidence type="ECO:0000313" key="2">
    <source>
        <dbReference type="EMBL" id="OBG33460.1"/>
    </source>
</evidence>